<comment type="caution">
    <text evidence="2">The sequence shown here is derived from an EMBL/GenBank/DDBJ whole genome shotgun (WGS) entry which is preliminary data.</text>
</comment>
<proteinExistence type="predicted"/>
<name>A0ABS3DRR8_9BACI</name>
<reference evidence="2 3" key="1">
    <citation type="submission" date="2020-12" db="EMBL/GenBank/DDBJ databases">
        <title>Oil enriched cultivation method for isolating marine PHA-producing bacteria.</title>
        <authorList>
            <person name="Zheng W."/>
            <person name="Yu S."/>
            <person name="Huang Y."/>
        </authorList>
    </citation>
    <scope>NUCLEOTIDE SEQUENCE [LARGE SCALE GENOMIC DNA]</scope>
    <source>
        <strain evidence="2 3">SY-2-6</strain>
    </source>
</reference>
<sequence length="46" mass="4934">MQWAVGMVLISDTNAVAMVVFILGASAGVEIQRQEKRPFAVNGLQS</sequence>
<evidence type="ECO:0000313" key="3">
    <source>
        <dbReference type="Proteomes" id="UP000663970"/>
    </source>
</evidence>
<keyword evidence="1" id="KW-1133">Transmembrane helix</keyword>
<feature type="transmembrane region" description="Helical" evidence="1">
    <location>
        <begin position="6"/>
        <end position="29"/>
    </location>
</feature>
<organism evidence="2 3">
    <name type="scientific">Halobacillus kuroshimensis</name>
    <dbReference type="NCBI Taxonomy" id="302481"/>
    <lineage>
        <taxon>Bacteria</taxon>
        <taxon>Bacillati</taxon>
        <taxon>Bacillota</taxon>
        <taxon>Bacilli</taxon>
        <taxon>Bacillales</taxon>
        <taxon>Bacillaceae</taxon>
        <taxon>Halobacillus</taxon>
    </lineage>
</organism>
<evidence type="ECO:0000313" key="2">
    <source>
        <dbReference type="EMBL" id="MBN8234025.1"/>
    </source>
</evidence>
<gene>
    <name evidence="2" type="ORF">JF544_02155</name>
</gene>
<keyword evidence="3" id="KW-1185">Reference proteome</keyword>
<accession>A0ABS3DRR8</accession>
<dbReference type="Proteomes" id="UP000663970">
    <property type="component" value="Unassembled WGS sequence"/>
</dbReference>
<dbReference type="EMBL" id="JAEKJY010000001">
    <property type="protein sequence ID" value="MBN8234025.1"/>
    <property type="molecule type" value="Genomic_DNA"/>
</dbReference>
<keyword evidence="1" id="KW-0472">Membrane</keyword>
<protein>
    <submittedName>
        <fullName evidence="2">Uncharacterized protein</fullName>
    </submittedName>
</protein>
<evidence type="ECO:0000256" key="1">
    <source>
        <dbReference type="SAM" id="Phobius"/>
    </source>
</evidence>
<keyword evidence="1" id="KW-0812">Transmembrane</keyword>
<dbReference type="RefSeq" id="WP_206932137.1">
    <property type="nucleotide sequence ID" value="NZ_JAEKJY010000001.1"/>
</dbReference>